<gene>
    <name evidence="1" type="ORF">L2E82_35035</name>
</gene>
<dbReference type="Proteomes" id="UP001055811">
    <property type="component" value="Linkage Group LG06"/>
</dbReference>
<protein>
    <submittedName>
        <fullName evidence="1">Uncharacterized protein</fullName>
    </submittedName>
</protein>
<evidence type="ECO:0000313" key="2">
    <source>
        <dbReference type="Proteomes" id="UP001055811"/>
    </source>
</evidence>
<reference evidence="1 2" key="2">
    <citation type="journal article" date="2022" name="Mol. Ecol. Resour.">
        <title>The genomes of chicory, endive, great burdock and yacon provide insights into Asteraceae paleo-polyploidization history and plant inulin production.</title>
        <authorList>
            <person name="Fan W."/>
            <person name="Wang S."/>
            <person name="Wang H."/>
            <person name="Wang A."/>
            <person name="Jiang F."/>
            <person name="Liu H."/>
            <person name="Zhao H."/>
            <person name="Xu D."/>
            <person name="Zhang Y."/>
        </authorList>
    </citation>
    <scope>NUCLEOTIDE SEQUENCE [LARGE SCALE GENOMIC DNA]</scope>
    <source>
        <strain evidence="2">cv. Punajuju</strain>
        <tissue evidence="1">Leaves</tissue>
    </source>
</reference>
<accession>A0ACB9BN55</accession>
<dbReference type="EMBL" id="CM042014">
    <property type="protein sequence ID" value="KAI3723447.1"/>
    <property type="molecule type" value="Genomic_DNA"/>
</dbReference>
<reference evidence="2" key="1">
    <citation type="journal article" date="2022" name="Mol. Ecol. Resour.">
        <title>The genomes of chicory, endive, great burdock and yacon provide insights into Asteraceae palaeo-polyploidization history and plant inulin production.</title>
        <authorList>
            <person name="Fan W."/>
            <person name="Wang S."/>
            <person name="Wang H."/>
            <person name="Wang A."/>
            <person name="Jiang F."/>
            <person name="Liu H."/>
            <person name="Zhao H."/>
            <person name="Xu D."/>
            <person name="Zhang Y."/>
        </authorList>
    </citation>
    <scope>NUCLEOTIDE SEQUENCE [LARGE SCALE GENOMIC DNA]</scope>
    <source>
        <strain evidence="2">cv. Punajuju</strain>
    </source>
</reference>
<sequence length="846" mass="94944">MFTVLHFILHIKEATSINVDVYAPRAVAEGKYDQRSDFNLERLLPSTSWVNRTWHPTEEELLMRACLDGVEYTYISSKRLAFYSSSDPKPNEFTGYIRLNSCILLCKESTLITRLASLQKGLHSTLQREYFNHQRSKIALCVSPSSFTGCTKNPRFSKLYMNLQPDWFEDQRGQSEVMDYMDIDQVVEVPDTPERFIPSCNNDGNAPGNQSDGSSSCRVITKDSINQNPRNESREKGKSVNFHGTRRLFVRPDNNNNINSSTSKNLLTTLDNTLNEKGKTLCNSTLKKSTFQESSSFVDLTEQNRSDNVFGNRKHMFSSNSFPEIDVLDTSRKLSGLNNPDKFGQRFDHGKGVIRQKRLVRNGCISPHNIAKSKEVTKKGENGNLVKEKDLLVDGLSSRVDINDVITEDKSAHGIKGKGVSFHSSFCEETDSRNRHLSQRSSLISKETSKPSNNLSEDTSNCMDSDGWITTHKIHPPLTHTKNGNISSNIYNHFEDLEINSTQRVSNPSEPMSRRAHQLGQFKERAQLTKRQREGVFLSNNIVESEVPRGNNDCGEPSTSRSTRNKNSRGGGSLDSVISLDELSPEENQNRGSHVVSDEDPGVRALQVEADEMLARELQEQLYTEELASAFGANEMDQHLAWATAMQQEHTSHAIPAYRPASRGPSVSNLYQNSRSNSSRNNTSSQRGISGQTSTSTRLARLRGRFPGRARSLSSSTTPSNSIFPPNMDLDMRMQILEALEAFSDVDVPNDLLHTGRDFNENDYEMLLALDDNNHQHGGATHAQINNLPESTVQAENLKECAICLETPTIGETIRHLPCLHGFHKDCIDEWLRRKTSCPVCKSSVT</sequence>
<comment type="caution">
    <text evidence="1">The sequence shown here is derived from an EMBL/GenBank/DDBJ whole genome shotgun (WGS) entry which is preliminary data.</text>
</comment>
<evidence type="ECO:0000313" key="1">
    <source>
        <dbReference type="EMBL" id="KAI3723447.1"/>
    </source>
</evidence>
<proteinExistence type="predicted"/>
<keyword evidence="2" id="KW-1185">Reference proteome</keyword>
<organism evidence="1 2">
    <name type="scientific">Cichorium intybus</name>
    <name type="common">Chicory</name>
    <dbReference type="NCBI Taxonomy" id="13427"/>
    <lineage>
        <taxon>Eukaryota</taxon>
        <taxon>Viridiplantae</taxon>
        <taxon>Streptophyta</taxon>
        <taxon>Embryophyta</taxon>
        <taxon>Tracheophyta</taxon>
        <taxon>Spermatophyta</taxon>
        <taxon>Magnoliopsida</taxon>
        <taxon>eudicotyledons</taxon>
        <taxon>Gunneridae</taxon>
        <taxon>Pentapetalae</taxon>
        <taxon>asterids</taxon>
        <taxon>campanulids</taxon>
        <taxon>Asterales</taxon>
        <taxon>Asteraceae</taxon>
        <taxon>Cichorioideae</taxon>
        <taxon>Cichorieae</taxon>
        <taxon>Cichoriinae</taxon>
        <taxon>Cichorium</taxon>
    </lineage>
</organism>
<name>A0ACB9BN55_CICIN</name>